<evidence type="ECO:0000313" key="4">
    <source>
        <dbReference type="EMBL" id="MCU9615051.1"/>
    </source>
</evidence>
<dbReference type="Pfam" id="PF00440">
    <property type="entry name" value="TetR_N"/>
    <property type="match status" value="1"/>
</dbReference>
<gene>
    <name evidence="4" type="ORF">OEV98_16065</name>
</gene>
<dbReference type="InterPro" id="IPR036271">
    <property type="entry name" value="Tet_transcr_reg_TetR-rel_C_sf"/>
</dbReference>
<dbReference type="GO" id="GO:0006355">
    <property type="term" value="P:regulation of DNA-templated transcription"/>
    <property type="evidence" value="ECO:0007669"/>
    <property type="project" value="UniProtKB-ARBA"/>
</dbReference>
<feature type="domain" description="HTH tetR-type" evidence="3">
    <location>
        <begin position="18"/>
        <end position="78"/>
    </location>
</feature>
<comment type="caution">
    <text evidence="4">The sequence shown here is derived from an EMBL/GenBank/DDBJ whole genome shotgun (WGS) entry which is preliminary data.</text>
</comment>
<dbReference type="SUPFAM" id="SSF48498">
    <property type="entry name" value="Tetracyclin repressor-like, C-terminal domain"/>
    <property type="match status" value="1"/>
</dbReference>
<dbReference type="InterPro" id="IPR009057">
    <property type="entry name" value="Homeodomain-like_sf"/>
</dbReference>
<dbReference type="PANTHER" id="PTHR30055">
    <property type="entry name" value="HTH-TYPE TRANSCRIPTIONAL REGULATOR RUTR"/>
    <property type="match status" value="1"/>
</dbReference>
<keyword evidence="1 2" id="KW-0238">DNA-binding</keyword>
<sequence length="217" mass="25143">MQDQHSIIDQLFADEKLTEKQKNIIQAAIDSFSEKGYAATSTSEIAKKAGVAEGTIFRHYKTKKDLLLSIIAPLLTKSIAPFVVKDLYKVLDTKYETYEEFLRGMIENRVVFVKKNLPLFRILIQEIPFHPDLREQFKENIANKVFTRFQSLVEHYQAKGQIIQIPSASVLRMTMSTIVGYFFTRYFLLPDAKWDEEEELEMTIQFLLHGLSPTGKR</sequence>
<dbReference type="InterPro" id="IPR001647">
    <property type="entry name" value="HTH_TetR"/>
</dbReference>
<protein>
    <submittedName>
        <fullName evidence="4">TetR/AcrR family transcriptional regulator</fullName>
    </submittedName>
</protein>
<dbReference type="Gene3D" id="1.10.357.10">
    <property type="entry name" value="Tetracycline Repressor, domain 2"/>
    <property type="match status" value="1"/>
</dbReference>
<dbReference type="RefSeq" id="WP_263074369.1">
    <property type="nucleotide sequence ID" value="NZ_JAOUSF010000006.1"/>
</dbReference>
<dbReference type="PANTHER" id="PTHR30055:SF222">
    <property type="entry name" value="REGULATORY PROTEIN"/>
    <property type="match status" value="1"/>
</dbReference>
<dbReference type="InterPro" id="IPR050109">
    <property type="entry name" value="HTH-type_TetR-like_transc_reg"/>
</dbReference>
<dbReference type="PROSITE" id="PS50977">
    <property type="entry name" value="HTH_TETR_2"/>
    <property type="match status" value="1"/>
</dbReference>
<feature type="DNA-binding region" description="H-T-H motif" evidence="2">
    <location>
        <begin position="41"/>
        <end position="60"/>
    </location>
</feature>
<dbReference type="PRINTS" id="PR00455">
    <property type="entry name" value="HTHTETR"/>
</dbReference>
<name>A0AAE3IX90_9BACI</name>
<reference evidence="4" key="1">
    <citation type="submission" date="2022-10" db="EMBL/GenBank/DDBJ databases">
        <title>Description of Fervidibacillus gen. nov. in the family Fervidibacillaceae fam. nov. with two species, Fervidibacillus albus sp. nov., and Fervidibacillus halotolerans sp. nov., isolated from tidal flat sediments.</title>
        <authorList>
            <person name="Kwon K.K."/>
            <person name="Yang S.-H."/>
        </authorList>
    </citation>
    <scope>NUCLEOTIDE SEQUENCE</scope>
    <source>
        <strain evidence="4">JCM 19140</strain>
    </source>
</reference>
<dbReference type="EMBL" id="JAOUSF010000006">
    <property type="protein sequence ID" value="MCU9615051.1"/>
    <property type="molecule type" value="Genomic_DNA"/>
</dbReference>
<accession>A0AAE3IX90</accession>
<evidence type="ECO:0000256" key="1">
    <source>
        <dbReference type="ARBA" id="ARBA00023125"/>
    </source>
</evidence>
<evidence type="ECO:0000256" key="2">
    <source>
        <dbReference type="PROSITE-ProRule" id="PRU00335"/>
    </source>
</evidence>
<dbReference type="AlphaFoldDB" id="A0AAE3IX90"/>
<evidence type="ECO:0000313" key="5">
    <source>
        <dbReference type="Proteomes" id="UP001209318"/>
    </source>
</evidence>
<keyword evidence="5" id="KW-1185">Reference proteome</keyword>
<organism evidence="4 5">
    <name type="scientific">Perspicuibacillus lycopersici</name>
    <dbReference type="NCBI Taxonomy" id="1325689"/>
    <lineage>
        <taxon>Bacteria</taxon>
        <taxon>Bacillati</taxon>
        <taxon>Bacillota</taxon>
        <taxon>Bacilli</taxon>
        <taxon>Bacillales</taxon>
        <taxon>Bacillaceae</taxon>
        <taxon>Perspicuibacillus</taxon>
    </lineage>
</organism>
<proteinExistence type="predicted"/>
<dbReference type="Proteomes" id="UP001209318">
    <property type="component" value="Unassembled WGS sequence"/>
</dbReference>
<evidence type="ECO:0000259" key="3">
    <source>
        <dbReference type="PROSITE" id="PS50977"/>
    </source>
</evidence>
<dbReference type="SUPFAM" id="SSF46689">
    <property type="entry name" value="Homeodomain-like"/>
    <property type="match status" value="1"/>
</dbReference>
<dbReference type="GO" id="GO:0003677">
    <property type="term" value="F:DNA binding"/>
    <property type="evidence" value="ECO:0007669"/>
    <property type="project" value="UniProtKB-UniRule"/>
</dbReference>